<proteinExistence type="predicted"/>
<dbReference type="Proteomes" id="UP001642464">
    <property type="component" value="Unassembled WGS sequence"/>
</dbReference>
<protein>
    <submittedName>
        <fullName evidence="1">Uncharacterized protein</fullName>
    </submittedName>
</protein>
<accession>A0ABP0QT98</accession>
<keyword evidence="2" id="KW-1185">Reference proteome</keyword>
<reference evidence="1 2" key="1">
    <citation type="submission" date="2024-02" db="EMBL/GenBank/DDBJ databases">
        <authorList>
            <person name="Chen Y."/>
            <person name="Shah S."/>
            <person name="Dougan E. K."/>
            <person name="Thang M."/>
            <person name="Chan C."/>
        </authorList>
    </citation>
    <scope>NUCLEOTIDE SEQUENCE [LARGE SCALE GENOMIC DNA]</scope>
</reference>
<sequence length="395" mass="45098">ADTFACLDSMVGMTAAERDLHEKALGFRWVPSAVTSCRVGRQHLPPSRACNEVLHDYFCNGVASWELGCVLRVYEQRGVNLTAVWSAAQTAGWRRSGEGARFRAGTLRSLFHEKLWDTQHYFNFKGDGNDCWSLVFLLGYYVATDDLSADAAARDSFLVLKQICSELRRLSYVITPLDSKQVEKLRRLQSQHQELFRRAWGDDLVRPKHHHRFHIPSACEQLRFLPHCAIQEKKHQEIKHGLVDCLEGCCGDSLRLQRSMLTRLVLRNAEASQRYGMGEWGLGKPDKEATKEEKLSFRDKGLLCADSVFMWKRKITAGDMVVLTDNVAGQFIKAVCGPACGLYLHLQTMEKIRDYPWGSRWKTSGLKKWWKPQPEIDVTLAAWWCFIGSDVCCLH</sequence>
<organism evidence="1 2">
    <name type="scientific">Durusdinium trenchii</name>
    <dbReference type="NCBI Taxonomy" id="1381693"/>
    <lineage>
        <taxon>Eukaryota</taxon>
        <taxon>Sar</taxon>
        <taxon>Alveolata</taxon>
        <taxon>Dinophyceae</taxon>
        <taxon>Suessiales</taxon>
        <taxon>Symbiodiniaceae</taxon>
        <taxon>Durusdinium</taxon>
    </lineage>
</organism>
<evidence type="ECO:0000313" key="1">
    <source>
        <dbReference type="EMBL" id="CAK9091530.1"/>
    </source>
</evidence>
<name>A0ABP0QT98_9DINO</name>
<comment type="caution">
    <text evidence="1">The sequence shown here is derived from an EMBL/GenBank/DDBJ whole genome shotgun (WGS) entry which is preliminary data.</text>
</comment>
<evidence type="ECO:0000313" key="2">
    <source>
        <dbReference type="Proteomes" id="UP001642464"/>
    </source>
</evidence>
<dbReference type="EMBL" id="CAXAMM010040180">
    <property type="protein sequence ID" value="CAK9091530.1"/>
    <property type="molecule type" value="Genomic_DNA"/>
</dbReference>
<gene>
    <name evidence="1" type="ORF">SCF082_LOCUS43120</name>
</gene>
<feature type="non-terminal residue" evidence="1">
    <location>
        <position position="1"/>
    </location>
</feature>